<feature type="signal peptide" evidence="1">
    <location>
        <begin position="1"/>
        <end position="32"/>
    </location>
</feature>
<dbReference type="SUPFAM" id="SSF74853">
    <property type="entry name" value="Lamin A/C globular tail domain"/>
    <property type="match status" value="2"/>
</dbReference>
<feature type="chain" id="PRO_5020738251" evidence="1">
    <location>
        <begin position="33"/>
        <end position="764"/>
    </location>
</feature>
<accession>A0A4R6YYQ1</accession>
<dbReference type="PANTHER" id="PTHR40050:SF1">
    <property type="entry name" value="INNER SPORE COAT PROTEIN H"/>
    <property type="match status" value="1"/>
</dbReference>
<dbReference type="EMBL" id="SNZH01000006">
    <property type="protein sequence ID" value="TDR44159.1"/>
    <property type="molecule type" value="Genomic_DNA"/>
</dbReference>
<evidence type="ECO:0000313" key="3">
    <source>
        <dbReference type="EMBL" id="TDR44159.1"/>
    </source>
</evidence>
<dbReference type="Pfam" id="PF00932">
    <property type="entry name" value="LTD"/>
    <property type="match status" value="2"/>
</dbReference>
<evidence type="ECO:0000259" key="2">
    <source>
        <dbReference type="PROSITE" id="PS51841"/>
    </source>
</evidence>
<dbReference type="InterPro" id="IPR036415">
    <property type="entry name" value="Lamin_tail_dom_sf"/>
</dbReference>
<dbReference type="InterPro" id="IPR001322">
    <property type="entry name" value="Lamin_tail_dom"/>
</dbReference>
<feature type="domain" description="LTD" evidence="2">
    <location>
        <begin position="610"/>
        <end position="735"/>
    </location>
</feature>
<dbReference type="Gene3D" id="2.60.40.1260">
    <property type="entry name" value="Lamin Tail domain"/>
    <property type="match status" value="1"/>
</dbReference>
<proteinExistence type="predicted"/>
<keyword evidence="1" id="KW-0732">Signal</keyword>
<dbReference type="OrthoDB" id="258535at2"/>
<keyword evidence="4" id="KW-1185">Reference proteome</keyword>
<reference evidence="3 4" key="1">
    <citation type="submission" date="2019-03" db="EMBL/GenBank/DDBJ databases">
        <title>Genomic Encyclopedia of Type Strains, Phase IV (KMG-IV): sequencing the most valuable type-strain genomes for metagenomic binning, comparative biology and taxonomic classification.</title>
        <authorList>
            <person name="Goeker M."/>
        </authorList>
    </citation>
    <scope>NUCLEOTIDE SEQUENCE [LARGE SCALE GENOMIC DNA]</scope>
    <source>
        <strain evidence="3 4">DSM 21667</strain>
    </source>
</reference>
<organism evidence="3 4">
    <name type="scientific">Tahibacter aquaticus</name>
    <dbReference type="NCBI Taxonomy" id="520092"/>
    <lineage>
        <taxon>Bacteria</taxon>
        <taxon>Pseudomonadati</taxon>
        <taxon>Pseudomonadota</taxon>
        <taxon>Gammaproteobacteria</taxon>
        <taxon>Lysobacterales</taxon>
        <taxon>Rhodanobacteraceae</taxon>
        <taxon>Tahibacter</taxon>
    </lineage>
</organism>
<feature type="domain" description="LTD" evidence="2">
    <location>
        <begin position="462"/>
        <end position="581"/>
    </location>
</feature>
<dbReference type="PROSITE" id="PS51841">
    <property type="entry name" value="LTD"/>
    <property type="match status" value="2"/>
</dbReference>
<dbReference type="InterPro" id="IPR014867">
    <property type="entry name" value="Spore_coat_CotH_CotH2/3/7"/>
</dbReference>
<dbReference type="RefSeq" id="WP_133818894.1">
    <property type="nucleotide sequence ID" value="NZ_SNZH01000006.1"/>
</dbReference>
<evidence type="ECO:0000256" key="1">
    <source>
        <dbReference type="SAM" id="SignalP"/>
    </source>
</evidence>
<gene>
    <name evidence="3" type="ORF">DFR29_106307</name>
</gene>
<dbReference type="Proteomes" id="UP000295293">
    <property type="component" value="Unassembled WGS sequence"/>
</dbReference>
<dbReference type="PROSITE" id="PS51257">
    <property type="entry name" value="PROKAR_LIPOPROTEIN"/>
    <property type="match status" value="1"/>
</dbReference>
<name>A0A4R6YYQ1_9GAMM</name>
<protein>
    <submittedName>
        <fullName evidence="3">Spore coat protein CotH</fullName>
    </submittedName>
</protein>
<keyword evidence="3" id="KW-0946">Virion</keyword>
<dbReference type="PANTHER" id="PTHR40050">
    <property type="entry name" value="INNER SPORE COAT PROTEIN H"/>
    <property type="match status" value="1"/>
</dbReference>
<sequence>MKNFRSVKISTDRLGVFSFLLLLAGCWQVAQAAPVCGERIFDNAFDAPSAAVPCLTSDAFFDDRQVREIRIVFPDPNWYQTLYNAHDTDSTDPAFPASFESQGIQFGKVGVRMKGHSSFSYPGTKKSFKIDFNYFDPPETPGNRETAFYELKKLNLNNSVYDPTLMREKLFMDFARRFVPTAVRVVHCRLYINGAYYGLYSAVEQVDKTLLKSRFGSGDDGNLWKGAAPDDVTDPSADFGSDLTWLGTSPTPYFAHYQLKTNEEGNDFGQLIQFVDVLNNTTTASLPAAFEPIADVPDILNGLAVSNLFAHLDSYTGSAHNYYLYDRSDNGKMTHILWDANMAFGSFRFGASGNMTQLAALFVPTPTSSQPRPLLSKLFAVPKYQRRYLRDLAQMLRSGFDTAAMQAEIDRIAALIRPDVVADPRKFYTIQQFDANLYNDITSGNTIYGLRNFVTQRASFLNAQLNGLAAKSDIQLNELMSLNTSTLQDGNGDYDPWIELYNLGPGLVSLSGLYLSDDPSNPTRWALPTGNLDDGQFLTLWLDGQPAQGSNHASFSLNPAGGTLYLYQSPSTLIDTIVYPALNANRALARLPDGEGAWATTNRPTPGTANQAAVDEPGTPPVLFINELMADNTSLPDPDEPGGFEDWIEIFNPNDTAVDMGGLHLTDNLATPTLWTFPAGVSIPAHGYLLVWADDEAAQGPTHAGFKLSKSGESVGLYSSDGTIAIDTITFGQQTTNVSYGRSVDGAGTWGFQATATPGATNTP</sequence>
<comment type="caution">
    <text evidence="3">The sequence shown here is derived from an EMBL/GenBank/DDBJ whole genome shotgun (WGS) entry which is preliminary data.</text>
</comment>
<dbReference type="Pfam" id="PF08757">
    <property type="entry name" value="CotH"/>
    <property type="match status" value="1"/>
</dbReference>
<dbReference type="AlphaFoldDB" id="A0A4R6YYQ1"/>
<keyword evidence="3" id="KW-0167">Capsid protein</keyword>
<evidence type="ECO:0000313" key="4">
    <source>
        <dbReference type="Proteomes" id="UP000295293"/>
    </source>
</evidence>